<evidence type="ECO:0000313" key="9">
    <source>
        <dbReference type="Proteomes" id="UP001358417"/>
    </source>
</evidence>
<dbReference type="InterPro" id="IPR013149">
    <property type="entry name" value="ADH-like_C"/>
</dbReference>
<evidence type="ECO:0000259" key="7">
    <source>
        <dbReference type="Pfam" id="PF08240"/>
    </source>
</evidence>
<dbReference type="FunFam" id="3.40.50.720:FF:000022">
    <property type="entry name" value="Cinnamyl alcohol dehydrogenase"/>
    <property type="match status" value="1"/>
</dbReference>
<dbReference type="Gene3D" id="3.40.50.720">
    <property type="entry name" value="NAD(P)-binding Rossmann-like Domain"/>
    <property type="match status" value="1"/>
</dbReference>
<dbReference type="SUPFAM" id="SSF51735">
    <property type="entry name" value="NAD(P)-binding Rossmann-fold domains"/>
    <property type="match status" value="1"/>
</dbReference>
<dbReference type="Pfam" id="PF00107">
    <property type="entry name" value="ADH_zinc_N"/>
    <property type="match status" value="1"/>
</dbReference>
<dbReference type="GeneID" id="89969436"/>
<dbReference type="InterPro" id="IPR011032">
    <property type="entry name" value="GroES-like_sf"/>
</dbReference>
<dbReference type="GO" id="GO:0008270">
    <property type="term" value="F:zinc ion binding"/>
    <property type="evidence" value="ECO:0007669"/>
    <property type="project" value="InterPro"/>
</dbReference>
<keyword evidence="2 5" id="KW-0479">Metal-binding</keyword>
<feature type="domain" description="Alcohol dehydrogenase-like C-terminal" evidence="6">
    <location>
        <begin position="179"/>
        <end position="299"/>
    </location>
</feature>
<name>A0AAV9NSS1_9EURO</name>
<dbReference type="InterPro" id="IPR047109">
    <property type="entry name" value="CAD-like"/>
</dbReference>
<dbReference type="Gene3D" id="3.90.180.10">
    <property type="entry name" value="Medium-chain alcohol dehydrogenases, catalytic domain"/>
    <property type="match status" value="1"/>
</dbReference>
<keyword evidence="3 5" id="KW-0862">Zinc</keyword>
<sequence>MGIDFTVFKGSKSGEIVEAKGHRDVGPTEALIKLSHCGVCGTDEHYKHADQGLGHEGVGVITEIGSLVPQVSDLKVGDRVGMGWIQKVCGYCKPCLTGMLIQGQHFKCVNVEQFGTANRDEGCFGTGIAWDVSALFKIPDSVGSEYAGPLMCGGATVWGPLYEHNFKAGDRIGIVGIGGLGHLAIQFASKMGFEAVVFSGTEAKREEAKAFGASEFYATKGVTKFEGIKPVDALLITTSVLPDLSLYIPVLAPFAKIFPLTISFDAIPVPALAFVLYGYQLIGSGGAHPASIKAMLEFAGKHDVKPTIEKFPMSKQGVEDAMQKLRDGKVRYRGVLEV</sequence>
<dbReference type="InterPro" id="IPR036291">
    <property type="entry name" value="NAD(P)-bd_dom_sf"/>
</dbReference>
<dbReference type="RefSeq" id="XP_064712700.1">
    <property type="nucleotide sequence ID" value="XM_064844840.1"/>
</dbReference>
<dbReference type="GO" id="GO:0016616">
    <property type="term" value="F:oxidoreductase activity, acting on the CH-OH group of donors, NAD or NADP as acceptor"/>
    <property type="evidence" value="ECO:0007669"/>
    <property type="project" value="InterPro"/>
</dbReference>
<dbReference type="PROSITE" id="PS00059">
    <property type="entry name" value="ADH_ZINC"/>
    <property type="match status" value="1"/>
</dbReference>
<evidence type="ECO:0000256" key="2">
    <source>
        <dbReference type="ARBA" id="ARBA00022723"/>
    </source>
</evidence>
<evidence type="ECO:0008006" key="10">
    <source>
        <dbReference type="Google" id="ProtNLM"/>
    </source>
</evidence>
<feature type="domain" description="Alcohol dehydrogenase-like N-terminal" evidence="7">
    <location>
        <begin position="26"/>
        <end position="140"/>
    </location>
</feature>
<organism evidence="8 9">
    <name type="scientific">Exophiala bonariae</name>
    <dbReference type="NCBI Taxonomy" id="1690606"/>
    <lineage>
        <taxon>Eukaryota</taxon>
        <taxon>Fungi</taxon>
        <taxon>Dikarya</taxon>
        <taxon>Ascomycota</taxon>
        <taxon>Pezizomycotina</taxon>
        <taxon>Eurotiomycetes</taxon>
        <taxon>Chaetothyriomycetidae</taxon>
        <taxon>Chaetothyriales</taxon>
        <taxon>Herpotrichiellaceae</taxon>
        <taxon>Exophiala</taxon>
    </lineage>
</organism>
<dbReference type="Proteomes" id="UP001358417">
    <property type="component" value="Unassembled WGS sequence"/>
</dbReference>
<evidence type="ECO:0000256" key="5">
    <source>
        <dbReference type="RuleBase" id="RU361277"/>
    </source>
</evidence>
<gene>
    <name evidence="8" type="ORF">LTR84_001214</name>
</gene>
<comment type="cofactor">
    <cofactor evidence="1 5">
        <name>Zn(2+)</name>
        <dbReference type="ChEBI" id="CHEBI:29105"/>
    </cofactor>
</comment>
<dbReference type="InterPro" id="IPR002328">
    <property type="entry name" value="ADH_Zn_CS"/>
</dbReference>
<dbReference type="AlphaFoldDB" id="A0AAV9NSS1"/>
<dbReference type="InterPro" id="IPR013154">
    <property type="entry name" value="ADH-like_N"/>
</dbReference>
<proteinExistence type="inferred from homology"/>
<evidence type="ECO:0000256" key="1">
    <source>
        <dbReference type="ARBA" id="ARBA00001947"/>
    </source>
</evidence>
<evidence type="ECO:0000259" key="6">
    <source>
        <dbReference type="Pfam" id="PF00107"/>
    </source>
</evidence>
<keyword evidence="9" id="KW-1185">Reference proteome</keyword>
<evidence type="ECO:0000256" key="4">
    <source>
        <dbReference type="ARBA" id="ARBA00023002"/>
    </source>
</evidence>
<protein>
    <recommendedName>
        <fullName evidence="10">Enoyl reductase (ER) domain-containing protein</fullName>
    </recommendedName>
</protein>
<comment type="caution">
    <text evidence="8">The sequence shown here is derived from an EMBL/GenBank/DDBJ whole genome shotgun (WGS) entry which is preliminary data.</text>
</comment>
<dbReference type="SUPFAM" id="SSF50129">
    <property type="entry name" value="GroES-like"/>
    <property type="match status" value="1"/>
</dbReference>
<dbReference type="PANTHER" id="PTHR42683">
    <property type="entry name" value="ALDEHYDE REDUCTASE"/>
    <property type="match status" value="1"/>
</dbReference>
<comment type="similarity">
    <text evidence="5">Belongs to the zinc-containing alcohol dehydrogenase family.</text>
</comment>
<accession>A0AAV9NSS1</accession>
<dbReference type="Pfam" id="PF08240">
    <property type="entry name" value="ADH_N"/>
    <property type="match status" value="1"/>
</dbReference>
<evidence type="ECO:0000256" key="3">
    <source>
        <dbReference type="ARBA" id="ARBA00022833"/>
    </source>
</evidence>
<evidence type="ECO:0000313" key="8">
    <source>
        <dbReference type="EMBL" id="KAK5065376.1"/>
    </source>
</evidence>
<dbReference type="EMBL" id="JAVRRD010000001">
    <property type="protein sequence ID" value="KAK5065376.1"/>
    <property type="molecule type" value="Genomic_DNA"/>
</dbReference>
<reference evidence="8 9" key="1">
    <citation type="submission" date="2023-08" db="EMBL/GenBank/DDBJ databases">
        <title>Black Yeasts Isolated from many extreme environments.</title>
        <authorList>
            <person name="Coleine C."/>
            <person name="Stajich J.E."/>
            <person name="Selbmann L."/>
        </authorList>
    </citation>
    <scope>NUCLEOTIDE SEQUENCE [LARGE SCALE GENOMIC DNA]</scope>
    <source>
        <strain evidence="8 9">CCFEE 5792</strain>
    </source>
</reference>
<keyword evidence="4" id="KW-0560">Oxidoreductase</keyword>